<protein>
    <recommendedName>
        <fullName evidence="2">Tail assembly chaperone</fullName>
    </recommendedName>
</protein>
<reference evidence="1" key="1">
    <citation type="submission" date="2020-03" db="EMBL/GenBank/DDBJ databases">
        <title>The deep terrestrial virosphere.</title>
        <authorList>
            <person name="Holmfeldt K."/>
            <person name="Nilsson E."/>
            <person name="Simone D."/>
            <person name="Lopez-Fernandez M."/>
            <person name="Wu X."/>
            <person name="de Brujin I."/>
            <person name="Lundin D."/>
            <person name="Andersson A."/>
            <person name="Bertilsson S."/>
            <person name="Dopson M."/>
        </authorList>
    </citation>
    <scope>NUCLEOTIDE SEQUENCE</scope>
    <source>
        <strain evidence="1">MM415B03008</strain>
    </source>
</reference>
<dbReference type="AlphaFoldDB" id="A0A6M3L132"/>
<accession>A0A6M3L132</accession>
<evidence type="ECO:0008006" key="2">
    <source>
        <dbReference type="Google" id="ProtNLM"/>
    </source>
</evidence>
<gene>
    <name evidence="1" type="ORF">MM415B03008_0006</name>
</gene>
<dbReference type="EMBL" id="MT142700">
    <property type="protein sequence ID" value="QJA87364.1"/>
    <property type="molecule type" value="Genomic_DNA"/>
</dbReference>
<sequence>MTNILAEEKPKSLTLADGKEYAIPALNLTVLANMEATIGFGLGRLQEKMVDETASTLRLVIYALLKEADPKLELEEVGKLVTLDVMKDVSEVLSRVLSIAI</sequence>
<name>A0A6M3L132_9ZZZZ</name>
<organism evidence="1">
    <name type="scientific">viral metagenome</name>
    <dbReference type="NCBI Taxonomy" id="1070528"/>
    <lineage>
        <taxon>unclassified sequences</taxon>
        <taxon>metagenomes</taxon>
        <taxon>organismal metagenomes</taxon>
    </lineage>
</organism>
<evidence type="ECO:0000313" key="1">
    <source>
        <dbReference type="EMBL" id="QJA87364.1"/>
    </source>
</evidence>
<proteinExistence type="predicted"/>